<feature type="compositionally biased region" description="Low complexity" evidence="1">
    <location>
        <begin position="12"/>
        <end position="21"/>
    </location>
</feature>
<dbReference type="Proteomes" id="UP000016936">
    <property type="component" value="Unassembled WGS sequence"/>
</dbReference>
<sequence>MVTPSGTLFHMSHTSTHSHAISPPPSPSSPPSAIPRFLTTHTSLANFFQKKKDRRCHPRISVTEVQNKHVC</sequence>
<feature type="region of interest" description="Disordered" evidence="1">
    <location>
        <begin position="1"/>
        <end position="35"/>
    </location>
</feature>
<evidence type="ECO:0000313" key="3">
    <source>
        <dbReference type="Proteomes" id="UP000016936"/>
    </source>
</evidence>
<evidence type="ECO:0000313" key="2">
    <source>
        <dbReference type="EMBL" id="EMD91341.1"/>
    </source>
</evidence>
<reference evidence="3" key="2">
    <citation type="journal article" date="2013" name="PLoS Genet.">
        <title>Comparative genome structure, secondary metabolite, and effector coding capacity across Cochliobolus pathogens.</title>
        <authorList>
            <person name="Condon B.J."/>
            <person name="Leng Y."/>
            <person name="Wu D."/>
            <person name="Bushley K.E."/>
            <person name="Ohm R.A."/>
            <person name="Otillar R."/>
            <person name="Martin J."/>
            <person name="Schackwitz W."/>
            <person name="Grimwood J."/>
            <person name="MohdZainudin N."/>
            <person name="Xue C."/>
            <person name="Wang R."/>
            <person name="Manning V.A."/>
            <person name="Dhillon B."/>
            <person name="Tu Z.J."/>
            <person name="Steffenson B.J."/>
            <person name="Salamov A."/>
            <person name="Sun H."/>
            <person name="Lowry S."/>
            <person name="LaButti K."/>
            <person name="Han J."/>
            <person name="Copeland A."/>
            <person name="Lindquist E."/>
            <person name="Barry K."/>
            <person name="Schmutz J."/>
            <person name="Baker S.E."/>
            <person name="Ciuffetti L.M."/>
            <person name="Grigoriev I.V."/>
            <person name="Zhong S."/>
            <person name="Turgeon B.G."/>
        </authorList>
    </citation>
    <scope>NUCLEOTIDE SEQUENCE [LARGE SCALE GENOMIC DNA]</scope>
    <source>
        <strain evidence="3">C5 / ATCC 48332 / race O</strain>
    </source>
</reference>
<reference evidence="2 3" key="1">
    <citation type="journal article" date="2012" name="PLoS Pathog.">
        <title>Diverse lifestyles and strategies of plant pathogenesis encoded in the genomes of eighteen Dothideomycetes fungi.</title>
        <authorList>
            <person name="Ohm R.A."/>
            <person name="Feau N."/>
            <person name="Henrissat B."/>
            <person name="Schoch C.L."/>
            <person name="Horwitz B.A."/>
            <person name="Barry K.W."/>
            <person name="Condon B.J."/>
            <person name="Copeland A.C."/>
            <person name="Dhillon B."/>
            <person name="Glaser F."/>
            <person name="Hesse C.N."/>
            <person name="Kosti I."/>
            <person name="LaButti K."/>
            <person name="Lindquist E.A."/>
            <person name="Lucas S."/>
            <person name="Salamov A.A."/>
            <person name="Bradshaw R.E."/>
            <person name="Ciuffetti L."/>
            <person name="Hamelin R.C."/>
            <person name="Kema G.H.J."/>
            <person name="Lawrence C."/>
            <person name="Scott J.A."/>
            <person name="Spatafora J.W."/>
            <person name="Turgeon B.G."/>
            <person name="de Wit P.J.G.M."/>
            <person name="Zhong S."/>
            <person name="Goodwin S.B."/>
            <person name="Grigoriev I.V."/>
        </authorList>
    </citation>
    <scope>NUCLEOTIDE SEQUENCE [LARGE SCALE GENOMIC DNA]</scope>
    <source>
        <strain evidence="3">C5 / ATCC 48332 / race O</strain>
    </source>
</reference>
<feature type="compositionally biased region" description="Pro residues" evidence="1">
    <location>
        <begin position="22"/>
        <end position="33"/>
    </location>
</feature>
<organism evidence="2 3">
    <name type="scientific">Cochliobolus heterostrophus (strain C5 / ATCC 48332 / race O)</name>
    <name type="common">Southern corn leaf blight fungus</name>
    <name type="synonym">Bipolaris maydis</name>
    <dbReference type="NCBI Taxonomy" id="701091"/>
    <lineage>
        <taxon>Eukaryota</taxon>
        <taxon>Fungi</taxon>
        <taxon>Dikarya</taxon>
        <taxon>Ascomycota</taxon>
        <taxon>Pezizomycotina</taxon>
        <taxon>Dothideomycetes</taxon>
        <taxon>Pleosporomycetidae</taxon>
        <taxon>Pleosporales</taxon>
        <taxon>Pleosporineae</taxon>
        <taxon>Pleosporaceae</taxon>
        <taxon>Bipolaris</taxon>
    </lineage>
</organism>
<dbReference type="EMBL" id="KB445576">
    <property type="protein sequence ID" value="EMD91341.1"/>
    <property type="molecule type" value="Genomic_DNA"/>
</dbReference>
<name>M2UCE6_COCH5</name>
<gene>
    <name evidence="2" type="ORF">COCHEDRAFT_1021403</name>
</gene>
<keyword evidence="3" id="KW-1185">Reference proteome</keyword>
<accession>M2UCE6</accession>
<evidence type="ECO:0000256" key="1">
    <source>
        <dbReference type="SAM" id="MobiDB-lite"/>
    </source>
</evidence>
<dbReference type="HOGENOM" id="CLU_2739835_0_0_1"/>
<protein>
    <submittedName>
        <fullName evidence="2">Uncharacterized protein</fullName>
    </submittedName>
</protein>
<proteinExistence type="predicted"/>
<dbReference type="AlphaFoldDB" id="M2UCE6"/>